<dbReference type="Gene3D" id="1.10.1420.10">
    <property type="match status" value="2"/>
</dbReference>
<feature type="compositionally biased region" description="Basic residues" evidence="11">
    <location>
        <begin position="217"/>
        <end position="230"/>
    </location>
</feature>
<keyword evidence="5" id="KW-0067">ATP-binding</keyword>
<feature type="compositionally biased region" description="Acidic residues" evidence="11">
    <location>
        <begin position="197"/>
        <end position="208"/>
    </location>
</feature>
<dbReference type="PIRSF" id="PIRSF037677">
    <property type="entry name" value="DNA_mis_repair_Msh6"/>
    <property type="match status" value="1"/>
</dbReference>
<comment type="function">
    <text evidence="10">Component of the post-replicative DNA mismatch repair system (MMR).</text>
</comment>
<evidence type="ECO:0000256" key="9">
    <source>
        <dbReference type="ARBA" id="ARBA00073775"/>
    </source>
</evidence>
<dbReference type="Pfam" id="PF05188">
    <property type="entry name" value="MutS_II"/>
    <property type="match status" value="1"/>
</dbReference>
<feature type="domain" description="PWWP" evidence="12">
    <location>
        <begin position="8"/>
        <end position="70"/>
    </location>
</feature>
<proteinExistence type="inferred from homology"/>
<evidence type="ECO:0000256" key="10">
    <source>
        <dbReference type="RuleBase" id="RU003756"/>
    </source>
</evidence>
<evidence type="ECO:0000256" key="6">
    <source>
        <dbReference type="ARBA" id="ARBA00023125"/>
    </source>
</evidence>
<dbReference type="PROSITE" id="PS50812">
    <property type="entry name" value="PWWP"/>
    <property type="match status" value="1"/>
</dbReference>
<dbReference type="InterPro" id="IPR016151">
    <property type="entry name" value="DNA_mismatch_repair_MutS_N"/>
</dbReference>
<dbReference type="PANTHER" id="PTHR11361">
    <property type="entry name" value="DNA MISMATCH REPAIR PROTEIN MUTS FAMILY MEMBER"/>
    <property type="match status" value="1"/>
</dbReference>
<comment type="caution">
    <text evidence="13">The sequence shown here is derived from an EMBL/GenBank/DDBJ whole genome shotgun (WGS) entry which is preliminary data.</text>
</comment>
<dbReference type="GO" id="GO:0051053">
    <property type="term" value="P:negative regulation of DNA metabolic process"/>
    <property type="evidence" value="ECO:0007669"/>
    <property type="project" value="UniProtKB-ARBA"/>
</dbReference>
<dbReference type="SUPFAM" id="SSF63748">
    <property type="entry name" value="Tudor/PWWP/MBT"/>
    <property type="match status" value="1"/>
</dbReference>
<dbReference type="Proteomes" id="UP000535705">
    <property type="component" value="Unassembled WGS sequence"/>
</dbReference>
<dbReference type="InterPro" id="IPR017261">
    <property type="entry name" value="DNA_mismatch_repair_MutS/MSH"/>
</dbReference>
<comment type="similarity">
    <text evidence="2 10">Belongs to the DNA mismatch repair MutS family.</text>
</comment>
<dbReference type="OrthoDB" id="10252754at2759"/>
<dbReference type="SUPFAM" id="SSF55271">
    <property type="entry name" value="DNA repair protein MutS, domain I"/>
    <property type="match status" value="1"/>
</dbReference>
<dbReference type="SUPFAM" id="SSF52540">
    <property type="entry name" value="P-loop containing nucleoside triphosphate hydrolases"/>
    <property type="match status" value="1"/>
</dbReference>
<keyword evidence="3 10" id="KW-0547">Nucleotide-binding</keyword>
<dbReference type="Pfam" id="PF00488">
    <property type="entry name" value="MutS_V"/>
    <property type="match status" value="1"/>
</dbReference>
<dbReference type="CDD" id="cd03286">
    <property type="entry name" value="ABC_MSH6_euk"/>
    <property type="match status" value="1"/>
</dbReference>
<feature type="region of interest" description="Disordered" evidence="11">
    <location>
        <begin position="109"/>
        <end position="245"/>
    </location>
</feature>
<feature type="non-terminal residue" evidence="13">
    <location>
        <position position="1"/>
    </location>
</feature>
<dbReference type="FunFam" id="3.30.420.110:FF:000004">
    <property type="entry name" value="DNA mismatch repair protein"/>
    <property type="match status" value="1"/>
</dbReference>
<dbReference type="InterPro" id="IPR000313">
    <property type="entry name" value="PWWP_dom"/>
</dbReference>
<dbReference type="EMBL" id="VWYP01030238">
    <property type="protein sequence ID" value="NXR82763.1"/>
    <property type="molecule type" value="Genomic_DNA"/>
</dbReference>
<dbReference type="FunFam" id="1.10.1420.10:FF:000006">
    <property type="entry name" value="DNA mismatch repair protein"/>
    <property type="match status" value="1"/>
</dbReference>
<keyword evidence="4 10" id="KW-0227">DNA damage</keyword>
<dbReference type="Gene3D" id="3.40.50.300">
    <property type="entry name" value="P-loop containing nucleotide triphosphate hydrolases"/>
    <property type="match status" value="1"/>
</dbReference>
<dbReference type="InterPro" id="IPR007696">
    <property type="entry name" value="DNA_mismatch_repair_MutS_core"/>
</dbReference>
<dbReference type="FunFam" id="1.10.1420.10:FF:000005">
    <property type="entry name" value="DNA mismatch repair protein"/>
    <property type="match status" value="1"/>
</dbReference>
<comment type="subcellular location">
    <subcellularLocation>
        <location evidence="1">Nucleus</location>
    </subcellularLocation>
</comment>
<protein>
    <recommendedName>
        <fullName evidence="8">DNA mismatch repair protein MSH6</fullName>
    </recommendedName>
    <alternativeName>
        <fullName evidence="9">DNA mismatch repair protein Msh6</fullName>
    </alternativeName>
</protein>
<dbReference type="InterPro" id="IPR036187">
    <property type="entry name" value="DNA_mismatch_repair_MutS_sf"/>
</dbReference>
<dbReference type="SUPFAM" id="SSF53150">
    <property type="entry name" value="DNA repair protein MutS, domain II"/>
    <property type="match status" value="1"/>
</dbReference>
<dbReference type="GO" id="GO:0006298">
    <property type="term" value="P:mismatch repair"/>
    <property type="evidence" value="ECO:0007669"/>
    <property type="project" value="InterPro"/>
</dbReference>
<dbReference type="SMART" id="SM00533">
    <property type="entry name" value="MUTSd"/>
    <property type="match status" value="1"/>
</dbReference>
<dbReference type="PANTHER" id="PTHR11361:SF148">
    <property type="entry name" value="DNA MISMATCH REPAIR PROTEIN MSH6"/>
    <property type="match status" value="1"/>
</dbReference>
<dbReference type="PROSITE" id="PS00486">
    <property type="entry name" value="DNA_MISMATCH_REPAIR_2"/>
    <property type="match status" value="1"/>
</dbReference>
<evidence type="ECO:0000313" key="14">
    <source>
        <dbReference type="Proteomes" id="UP000535705"/>
    </source>
</evidence>
<keyword evidence="6 10" id="KW-0238">DNA-binding</keyword>
<evidence type="ECO:0000256" key="2">
    <source>
        <dbReference type="ARBA" id="ARBA00006271"/>
    </source>
</evidence>
<evidence type="ECO:0000256" key="11">
    <source>
        <dbReference type="SAM" id="MobiDB-lite"/>
    </source>
</evidence>
<dbReference type="SUPFAM" id="SSF48334">
    <property type="entry name" value="DNA repair protein MutS, domain III"/>
    <property type="match status" value="1"/>
</dbReference>
<feature type="compositionally biased region" description="Acidic residues" evidence="11">
    <location>
        <begin position="116"/>
        <end position="142"/>
    </location>
</feature>
<feature type="non-terminal residue" evidence="13">
    <location>
        <position position="1275"/>
    </location>
</feature>
<dbReference type="GO" id="GO:0030983">
    <property type="term" value="F:mismatched DNA binding"/>
    <property type="evidence" value="ECO:0007669"/>
    <property type="project" value="InterPro"/>
</dbReference>
<evidence type="ECO:0000256" key="5">
    <source>
        <dbReference type="ARBA" id="ARBA00022840"/>
    </source>
</evidence>
<dbReference type="AlphaFoldDB" id="A0A7L2PDX1"/>
<sequence>SVSCEYSPGDLVWAKMEGYPWWPCLIYNHPTERTIVRGKGKSTRIHVQFFDDSPTRGWVSMKYVKPYKGSSDRETMKGGMFYSTKPEIKKAMVLADDAMKKDKTKRLELAVCNEPSDTEEEEEEIEEMSEDASDNSEDCNSEEDVKSKKRVMSRERSVKAKKRRVLDSDSDHDGSDVEFKPDGKEAASSEEASSGVDENESSDTEVESVAESPIKIPSKRKRSEVKKPVKRSSLGNECSETPKRAATVSLEAKSKLTSFAAPESFESQANASSGGTGGISVWEHEKLDWLQEGKRRDAHRRRQGDPDYDPCTLYVPEDYLNKCTPGVRRWWQLKSQNFDAVICYKVGKFYELYHMDAVTGVNELGLIFMKGTWAHSGFPEIAFGRFSDVLVQKGYKVARVEQTETPEMMEARCKSVGHSGRFDKVMRREICRIITKGTQTYSVMDCDPSENHSKFLLCVKEKCDSAGTRLYGVCFVDTSMGKFHVGQFPDDRHCSRFRTLVAHYTPVQVLFEKGNLSVDTQKILKGSLVSCIQEGLTAGSQFWNASKTLKVLLEEGYFKEKQNSENGCSLPSVIKSLTSESDSLGLTPGENSELALSALGGCVFYLKKCLIDQELLSQANFEEYVPVDIATAKSMSSSSLFARTGQRMVLDGVTLMNLEVLQNGTNGTTEGTLLERIDSCCTPFGKRLLKQWLCAPLCNPKSINDRLDAVEDLLEVPDKMSEVTEYLKKLPDLERLLSKIHSIGSPLKSQNHPDSRAVFYEELKYSKKKIADFLSALEGFKVMNEIVEFMEEIASDFKSRVLKQLVTRKAKNPDGRFPDLSAELTRWDTAFDHNQARKTGVITPKAGFDADYDEALDDIRALQEALRKYLEKQRKLLGLKSVQYWGTGKNRYQLEIPESAVSRNLPEEYELRSSRKGYKRYWTKEIEKMLAAMVNAEERRDAALKDCMRRLFHNFDKNSKDWQTAVECIAVLDVLMSLANYSQGGDGPLCRPEIMLPMDNTAPFLELRNSRHPCITKTFFGDDFIPNDIVIGVKDEGSSSEASCVLVTGPNMGGKSTLMRQAGLLVIMAQLGCYVPAESCRLTPIDRVFTRLGASDRIMAGESTFFVELSETSSILQHATEHSLVLVDELGRGTATFDGTAIASAVVKELAERIRCRTLFSTHYHSLVEDYSHSGAVRLGHMACMVENENEDPSQETITFLYKFIEGACPKSYGFNAARLADIPEEVIQKGHRKAREFEKTTISLRIFRYLCQVVDGVTRDADTVRKLTAMINEL</sequence>
<keyword evidence="14" id="KW-1185">Reference proteome</keyword>
<keyword evidence="7" id="KW-0539">Nucleus</keyword>
<dbReference type="InterPro" id="IPR000432">
    <property type="entry name" value="DNA_mismatch_repair_MutS_C"/>
</dbReference>
<dbReference type="Gene3D" id="3.40.1170.10">
    <property type="entry name" value="DNA repair protein MutS, domain I"/>
    <property type="match status" value="1"/>
</dbReference>
<reference evidence="13 14" key="1">
    <citation type="submission" date="2019-09" db="EMBL/GenBank/DDBJ databases">
        <title>Bird 10,000 Genomes (B10K) Project - Family phase.</title>
        <authorList>
            <person name="Zhang G."/>
        </authorList>
    </citation>
    <scope>NUCLEOTIDE SEQUENCE [LARGE SCALE GENOMIC DNA]</scope>
    <source>
        <strain evidence="13">B10K-DU-002-42</strain>
        <tissue evidence="13">Muscle</tissue>
    </source>
</reference>
<dbReference type="Gene3D" id="2.30.30.140">
    <property type="match status" value="1"/>
</dbReference>
<dbReference type="InterPro" id="IPR027417">
    <property type="entry name" value="P-loop_NTPase"/>
</dbReference>
<evidence type="ECO:0000256" key="3">
    <source>
        <dbReference type="ARBA" id="ARBA00022741"/>
    </source>
</evidence>
<dbReference type="Pfam" id="PF00855">
    <property type="entry name" value="PWWP"/>
    <property type="match status" value="1"/>
</dbReference>
<evidence type="ECO:0000256" key="4">
    <source>
        <dbReference type="ARBA" id="ARBA00022763"/>
    </source>
</evidence>
<evidence type="ECO:0000313" key="13">
    <source>
        <dbReference type="EMBL" id="NXR82763.1"/>
    </source>
</evidence>
<dbReference type="NCBIfam" id="NF003810">
    <property type="entry name" value="PRK05399.1"/>
    <property type="match status" value="1"/>
</dbReference>
<dbReference type="FunFam" id="3.40.1170.10:FF:000002">
    <property type="entry name" value="DNA mismatch repair protein"/>
    <property type="match status" value="1"/>
</dbReference>
<dbReference type="GO" id="GO:0005524">
    <property type="term" value="F:ATP binding"/>
    <property type="evidence" value="ECO:0007669"/>
    <property type="project" value="UniProtKB-KW"/>
</dbReference>
<dbReference type="Pfam" id="PF05192">
    <property type="entry name" value="MutS_III"/>
    <property type="match status" value="1"/>
</dbReference>
<dbReference type="InterPro" id="IPR045076">
    <property type="entry name" value="MutS"/>
</dbReference>
<dbReference type="CDD" id="cd05837">
    <property type="entry name" value="PWWP_MSH6"/>
    <property type="match status" value="1"/>
</dbReference>
<evidence type="ECO:0000259" key="12">
    <source>
        <dbReference type="PROSITE" id="PS50812"/>
    </source>
</evidence>
<dbReference type="Gene3D" id="3.30.420.110">
    <property type="entry name" value="MutS, connector domain"/>
    <property type="match status" value="1"/>
</dbReference>
<dbReference type="GO" id="GO:0032301">
    <property type="term" value="C:MutSalpha complex"/>
    <property type="evidence" value="ECO:0007669"/>
    <property type="project" value="TreeGrafter"/>
</dbReference>
<dbReference type="InterPro" id="IPR036678">
    <property type="entry name" value="MutS_con_dom_sf"/>
</dbReference>
<dbReference type="Pfam" id="PF05190">
    <property type="entry name" value="MutS_IV"/>
    <property type="match status" value="1"/>
</dbReference>
<dbReference type="SMART" id="SM00534">
    <property type="entry name" value="MUTSac"/>
    <property type="match status" value="1"/>
</dbReference>
<evidence type="ECO:0000256" key="7">
    <source>
        <dbReference type="ARBA" id="ARBA00023242"/>
    </source>
</evidence>
<dbReference type="GO" id="GO:0140664">
    <property type="term" value="F:ATP-dependent DNA damage sensor activity"/>
    <property type="evidence" value="ECO:0007669"/>
    <property type="project" value="InterPro"/>
</dbReference>
<gene>
    <name evidence="13" type="primary">Msh6</name>
    <name evidence="13" type="ORF">PYCJOC_R10061</name>
</gene>
<evidence type="ECO:0000256" key="1">
    <source>
        <dbReference type="ARBA" id="ARBA00004123"/>
    </source>
</evidence>
<evidence type="ECO:0000256" key="8">
    <source>
        <dbReference type="ARBA" id="ARBA00073548"/>
    </source>
</evidence>
<dbReference type="Pfam" id="PF01624">
    <property type="entry name" value="MutS_I"/>
    <property type="match status" value="1"/>
</dbReference>
<dbReference type="SMART" id="SM00293">
    <property type="entry name" value="PWWP"/>
    <property type="match status" value="1"/>
</dbReference>
<name>A0A7L2PDX1_PYCJO</name>
<dbReference type="InterPro" id="IPR007695">
    <property type="entry name" value="DNA_mismatch_repair_MutS-lik_N"/>
</dbReference>
<feature type="compositionally biased region" description="Basic and acidic residues" evidence="11">
    <location>
        <begin position="165"/>
        <end position="187"/>
    </location>
</feature>
<dbReference type="InterPro" id="IPR007861">
    <property type="entry name" value="DNA_mismatch_repair_MutS_clamp"/>
</dbReference>
<dbReference type="InterPro" id="IPR007860">
    <property type="entry name" value="DNA_mmatch_repair_MutS_con_dom"/>
</dbReference>
<organism evidence="13 14">
    <name type="scientific">Pycnonotus jocosus</name>
    <name type="common">Red-whiskered bulbul</name>
    <name type="synonym">Lanius jocosus</name>
    <dbReference type="NCBI Taxonomy" id="182897"/>
    <lineage>
        <taxon>Eukaryota</taxon>
        <taxon>Metazoa</taxon>
        <taxon>Chordata</taxon>
        <taxon>Craniata</taxon>
        <taxon>Vertebrata</taxon>
        <taxon>Euteleostomi</taxon>
        <taxon>Archelosauria</taxon>
        <taxon>Archosauria</taxon>
        <taxon>Dinosauria</taxon>
        <taxon>Saurischia</taxon>
        <taxon>Theropoda</taxon>
        <taxon>Coelurosauria</taxon>
        <taxon>Aves</taxon>
        <taxon>Neognathae</taxon>
        <taxon>Neoaves</taxon>
        <taxon>Telluraves</taxon>
        <taxon>Australaves</taxon>
        <taxon>Passeriformes</taxon>
        <taxon>Sylvioidea</taxon>
        <taxon>Pycnonotidae</taxon>
        <taxon>Pycnonotus</taxon>
    </lineage>
</organism>
<accession>A0A7L2PDX1</accession>
<dbReference type="FunFam" id="3.40.50.300:FF:000645">
    <property type="entry name" value="DNA mismatch repair protein"/>
    <property type="match status" value="1"/>
</dbReference>
<keyword evidence="10" id="KW-0234">DNA repair</keyword>